<dbReference type="Gene3D" id="3.30.43.10">
    <property type="entry name" value="Uridine Diphospho-n-acetylenolpyruvylglucosamine Reductase, domain 2"/>
    <property type="match status" value="1"/>
</dbReference>
<evidence type="ECO:0000313" key="7">
    <source>
        <dbReference type="Proteomes" id="UP001165378"/>
    </source>
</evidence>
<keyword evidence="1" id="KW-0285">Flavoprotein</keyword>
<dbReference type="RefSeq" id="WP_235050289.1">
    <property type="nucleotide sequence ID" value="NZ_JAKFHA010000001.1"/>
</dbReference>
<evidence type="ECO:0000259" key="5">
    <source>
        <dbReference type="PROSITE" id="PS51387"/>
    </source>
</evidence>
<organism evidence="6 7">
    <name type="scientific">Yinghuangia soli</name>
    <dbReference type="NCBI Taxonomy" id="2908204"/>
    <lineage>
        <taxon>Bacteria</taxon>
        <taxon>Bacillati</taxon>
        <taxon>Actinomycetota</taxon>
        <taxon>Actinomycetes</taxon>
        <taxon>Kitasatosporales</taxon>
        <taxon>Streptomycetaceae</taxon>
        <taxon>Yinghuangia</taxon>
    </lineage>
</organism>
<dbReference type="PANTHER" id="PTHR43762">
    <property type="entry name" value="L-GULONOLACTONE OXIDASE"/>
    <property type="match status" value="1"/>
</dbReference>
<dbReference type="Pfam" id="PF01565">
    <property type="entry name" value="FAD_binding_4"/>
    <property type="match status" value="1"/>
</dbReference>
<dbReference type="EMBL" id="JAKFHA010000001">
    <property type="protein sequence ID" value="MCF2526243.1"/>
    <property type="molecule type" value="Genomic_DNA"/>
</dbReference>
<accession>A0AA41TWW3</accession>
<dbReference type="InterPro" id="IPR010031">
    <property type="entry name" value="FAD_lactone_oxidase-like"/>
</dbReference>
<dbReference type="InterPro" id="IPR036318">
    <property type="entry name" value="FAD-bd_PCMH-like_sf"/>
</dbReference>
<dbReference type="InterPro" id="IPR006094">
    <property type="entry name" value="Oxid_FAD_bind_N"/>
</dbReference>
<evidence type="ECO:0000256" key="1">
    <source>
        <dbReference type="ARBA" id="ARBA00022630"/>
    </source>
</evidence>
<dbReference type="InterPro" id="IPR016167">
    <property type="entry name" value="FAD-bd_PCMH_sub1"/>
</dbReference>
<dbReference type="InterPro" id="IPR016169">
    <property type="entry name" value="FAD-bd_PCMH_sub2"/>
</dbReference>
<dbReference type="Gene3D" id="3.30.465.10">
    <property type="match status" value="1"/>
</dbReference>
<dbReference type="InterPro" id="IPR016171">
    <property type="entry name" value="Vanillyl_alc_oxidase_C-sub2"/>
</dbReference>
<dbReference type="PANTHER" id="PTHR43762:SF1">
    <property type="entry name" value="D-ARABINONO-1,4-LACTONE OXIDASE"/>
    <property type="match status" value="1"/>
</dbReference>
<reference evidence="6" key="1">
    <citation type="submission" date="2022-01" db="EMBL/GenBank/DDBJ databases">
        <title>Genome-Based Taxonomic Classification of the Phylum Actinobacteria.</title>
        <authorList>
            <person name="Gao Y."/>
        </authorList>
    </citation>
    <scope>NUCLEOTIDE SEQUENCE</scope>
    <source>
        <strain evidence="6">KLBMP 8922</strain>
    </source>
</reference>
<dbReference type="AlphaFoldDB" id="A0AA41TWW3"/>
<sequence>MSDEIGTTEQSTSTEDPGRRAVLGGLAGAAALTALQWTPAFTVDSADAAVPPPPGLPPGLSAYLQAYRNWSGEIRVDDVWTCAPATPADVVALANWAKAQGWKLRAKGYSHNWSPLMIQPGTPTNVLLVDTTQHLTAVTVNAGSPASVTAQTGISMLALLTALENSGYGVTATPAPGDLSLGGVLAIDGHGTGVPKTGETLTPGHTWGSISNLVISLTAVVWDPGTSQYKLRTFARNDLAIAPLLVNLGRSFVTEVTLRVGANKRLRCQSWFNINVDEMFAPPATAGSNAFANFVNTTGRVEAIWFPFTLVPWLKVWSVSPSKPWFAKTVNGPYNYPFSDFLSEDAADLLGQITAGAAGLTPTFCNTQMGVVGSGLITTGTWDIWGWSKNLMLYVRPTTLRVTANGYAILTKRANIQQVVNQFYTYYKNALDAYASQGRYPMNGPLEIRVTGLDNPADAQFAGAVHPTLSAIRNRADHPEWDVAVWLDILTVPGTPYSQQFFRETEQWIFANFAGTYAQVRPEWSKGWGYSGTAAWADPTMLSTTVPNEYRTGLPAGNNWDSAVSQLNQYDPHKVFSNGFLNSLLV</sequence>
<evidence type="ECO:0000256" key="4">
    <source>
        <dbReference type="SAM" id="MobiDB-lite"/>
    </source>
</evidence>
<keyword evidence="2" id="KW-0274">FAD</keyword>
<dbReference type="Proteomes" id="UP001165378">
    <property type="component" value="Unassembled WGS sequence"/>
</dbReference>
<proteinExistence type="predicted"/>
<gene>
    <name evidence="6" type="ORF">LZ495_03270</name>
</gene>
<dbReference type="SUPFAM" id="SSF55103">
    <property type="entry name" value="FAD-linked oxidases, C-terminal domain"/>
    <property type="match status" value="1"/>
</dbReference>
<feature type="compositionally biased region" description="Polar residues" evidence="4">
    <location>
        <begin position="1"/>
        <end position="15"/>
    </location>
</feature>
<dbReference type="InterPro" id="IPR016164">
    <property type="entry name" value="FAD-linked_Oxase-like_C"/>
</dbReference>
<evidence type="ECO:0000256" key="3">
    <source>
        <dbReference type="ARBA" id="ARBA00023002"/>
    </source>
</evidence>
<dbReference type="InterPro" id="IPR016170">
    <property type="entry name" value="Cytok_DH_C_sf"/>
</dbReference>
<dbReference type="InterPro" id="IPR016166">
    <property type="entry name" value="FAD-bd_PCMH"/>
</dbReference>
<keyword evidence="3" id="KW-0560">Oxidoreductase</keyword>
<name>A0AA41TWW3_9ACTN</name>
<dbReference type="PROSITE" id="PS51318">
    <property type="entry name" value="TAT"/>
    <property type="match status" value="1"/>
</dbReference>
<dbReference type="GO" id="GO:0016899">
    <property type="term" value="F:oxidoreductase activity, acting on the CH-OH group of donors, oxygen as acceptor"/>
    <property type="evidence" value="ECO:0007669"/>
    <property type="project" value="InterPro"/>
</dbReference>
<evidence type="ECO:0000313" key="6">
    <source>
        <dbReference type="EMBL" id="MCF2526243.1"/>
    </source>
</evidence>
<dbReference type="GO" id="GO:0080049">
    <property type="term" value="F:L-gulono-1,4-lactone dehydrogenase activity"/>
    <property type="evidence" value="ECO:0007669"/>
    <property type="project" value="TreeGrafter"/>
</dbReference>
<dbReference type="Gene3D" id="3.40.462.10">
    <property type="entry name" value="FAD-linked oxidases, C-terminal domain"/>
    <property type="match status" value="1"/>
</dbReference>
<dbReference type="PROSITE" id="PS51387">
    <property type="entry name" value="FAD_PCMH"/>
    <property type="match status" value="1"/>
</dbReference>
<dbReference type="Gene3D" id="1.10.45.10">
    <property type="entry name" value="Vanillyl-alcohol Oxidase, Chain A, domain 4"/>
    <property type="match status" value="1"/>
</dbReference>
<protein>
    <submittedName>
        <fullName evidence="6">FAD-binding protein</fullName>
    </submittedName>
</protein>
<dbReference type="InterPro" id="IPR006311">
    <property type="entry name" value="TAT_signal"/>
</dbReference>
<feature type="region of interest" description="Disordered" evidence="4">
    <location>
        <begin position="1"/>
        <end position="20"/>
    </location>
</feature>
<dbReference type="SUPFAM" id="SSF56176">
    <property type="entry name" value="FAD-binding/transporter-associated domain-like"/>
    <property type="match status" value="1"/>
</dbReference>
<evidence type="ECO:0000256" key="2">
    <source>
        <dbReference type="ARBA" id="ARBA00022827"/>
    </source>
</evidence>
<feature type="domain" description="FAD-binding PCMH-type" evidence="5">
    <location>
        <begin position="73"/>
        <end position="263"/>
    </location>
</feature>
<dbReference type="Pfam" id="PF09129">
    <property type="entry name" value="Chol_subst-bind"/>
    <property type="match status" value="1"/>
</dbReference>
<dbReference type="GO" id="GO:0071949">
    <property type="term" value="F:FAD binding"/>
    <property type="evidence" value="ECO:0007669"/>
    <property type="project" value="InterPro"/>
</dbReference>
<keyword evidence="7" id="KW-1185">Reference proteome</keyword>
<comment type="caution">
    <text evidence="6">The sequence shown here is derived from an EMBL/GenBank/DDBJ whole genome shotgun (WGS) entry which is preliminary data.</text>
</comment>
<dbReference type="InterPro" id="IPR015213">
    <property type="entry name" value="Cholesterol_OX_subst-bd"/>
</dbReference>